<proteinExistence type="predicted"/>
<evidence type="ECO:0000313" key="2">
    <source>
        <dbReference type="Proteomes" id="UP000606044"/>
    </source>
</evidence>
<dbReference type="Proteomes" id="UP000606044">
    <property type="component" value="Unassembled WGS sequence"/>
</dbReference>
<dbReference type="AlphaFoldDB" id="A0A917F726"/>
<organism evidence="1 2">
    <name type="scientific">Azorhizobium oxalatiphilum</name>
    <dbReference type="NCBI Taxonomy" id="980631"/>
    <lineage>
        <taxon>Bacteria</taxon>
        <taxon>Pseudomonadati</taxon>
        <taxon>Pseudomonadota</taxon>
        <taxon>Alphaproteobacteria</taxon>
        <taxon>Hyphomicrobiales</taxon>
        <taxon>Xanthobacteraceae</taxon>
        <taxon>Azorhizobium</taxon>
    </lineage>
</organism>
<dbReference type="SUPFAM" id="SSF48576">
    <property type="entry name" value="Terpenoid synthases"/>
    <property type="match status" value="1"/>
</dbReference>
<name>A0A917F726_9HYPH</name>
<accession>A0A917F726</accession>
<reference evidence="1" key="1">
    <citation type="journal article" date="2014" name="Int. J. Syst. Evol. Microbiol.">
        <title>Complete genome sequence of Corynebacterium casei LMG S-19264T (=DSM 44701T), isolated from a smear-ripened cheese.</title>
        <authorList>
            <consortium name="US DOE Joint Genome Institute (JGI-PGF)"/>
            <person name="Walter F."/>
            <person name="Albersmeier A."/>
            <person name="Kalinowski J."/>
            <person name="Ruckert C."/>
        </authorList>
    </citation>
    <scope>NUCLEOTIDE SEQUENCE</scope>
    <source>
        <strain evidence="1">CCM 7897</strain>
    </source>
</reference>
<dbReference type="InterPro" id="IPR008949">
    <property type="entry name" value="Isoprenoid_synthase_dom_sf"/>
</dbReference>
<protein>
    <submittedName>
        <fullName evidence="1">Phytoene synthase</fullName>
    </submittedName>
</protein>
<dbReference type="Gene3D" id="1.10.600.10">
    <property type="entry name" value="Farnesyl Diphosphate Synthase"/>
    <property type="match status" value="1"/>
</dbReference>
<reference evidence="1" key="2">
    <citation type="submission" date="2020-09" db="EMBL/GenBank/DDBJ databases">
        <authorList>
            <person name="Sun Q."/>
            <person name="Sedlacek I."/>
        </authorList>
    </citation>
    <scope>NUCLEOTIDE SEQUENCE</scope>
    <source>
        <strain evidence="1">CCM 7897</strain>
    </source>
</reference>
<dbReference type="PANTHER" id="PTHR31480">
    <property type="entry name" value="BIFUNCTIONAL LYCOPENE CYCLASE/PHYTOENE SYNTHASE"/>
    <property type="match status" value="1"/>
</dbReference>
<sequence>MSSLPPDFGKPPDLSPPPALATDYAHCGELVRAQDRDRFLSALFAPPEKRQELFALYAYNVEIARVRDVVREALPGEVRLQWWRELIEGHGRGDVGSHPVASALLDTVVRLGLPRGALLNLIEARVFDLYDDPMPSLNDLEGYAGETASALLQLSAHILAGGARPDLAEACGHGGVAMALTGLLRALPFHAARGQCFIPLDVLARHGSSRDEVIARKPTPGLMAALAELRNHAARHLAAAEQALVDLPAGLGPAFLPLSLVPGDLKSLARVRDPFRTVGGLSPLRRQWLLWRAARRFRSRTR</sequence>
<keyword evidence="2" id="KW-1185">Reference proteome</keyword>
<dbReference type="GO" id="GO:0016765">
    <property type="term" value="F:transferase activity, transferring alkyl or aryl (other than methyl) groups"/>
    <property type="evidence" value="ECO:0007669"/>
    <property type="project" value="UniProtKB-ARBA"/>
</dbReference>
<gene>
    <name evidence="1" type="ORF">GCM10007301_15950</name>
</gene>
<dbReference type="RefSeq" id="WP_188576951.1">
    <property type="nucleotide sequence ID" value="NZ_BMCT01000001.1"/>
</dbReference>
<evidence type="ECO:0000313" key="1">
    <source>
        <dbReference type="EMBL" id="GGF57044.1"/>
    </source>
</evidence>
<dbReference type="Pfam" id="PF00494">
    <property type="entry name" value="SQS_PSY"/>
    <property type="match status" value="1"/>
</dbReference>
<dbReference type="InterPro" id="IPR002060">
    <property type="entry name" value="Squ/phyt_synthse"/>
</dbReference>
<dbReference type="EMBL" id="BMCT01000001">
    <property type="protein sequence ID" value="GGF57044.1"/>
    <property type="molecule type" value="Genomic_DNA"/>
</dbReference>
<comment type="caution">
    <text evidence="1">The sequence shown here is derived from an EMBL/GenBank/DDBJ whole genome shotgun (WGS) entry which is preliminary data.</text>
</comment>